<dbReference type="OMA" id="THDHEST"/>
<keyword evidence="3 4" id="KW-0964">Secreted</keyword>
<name>M4B316_HYAAE</name>
<dbReference type="VEuPathDB" id="FungiDB:HpaG800664"/>
<sequence length="291" mass="33183">MRLSLILWGISTTITLVASDSVLSSASAVANISSLNSDSIDDGATSDNNTKKHFFRNPTPKEEERVAGFNMFAAEKIELAMKDAECATTLFERWKRHSVSHNTAYEKLRPMKISFSTRVYNLYKGYVEWLDKHHPLNTVLDDTSLFVESAMRKALESPNHASKLFKTWMRHGYGSKEALGVFQKLGVTTGSGIYKVYRKYLAWLRVHHPTPSQEKVSAKDFLVEMSRLEMAMDDAAFAEKLFTKWKKHGLDSVGIAKRFDDLNILGETNYHKLYADYVNWLDKHYPLPQSS</sequence>
<feature type="signal peptide" evidence="4">
    <location>
        <begin position="1"/>
        <end position="19"/>
    </location>
</feature>
<evidence type="ECO:0000256" key="4">
    <source>
        <dbReference type="RuleBase" id="RU367124"/>
    </source>
</evidence>
<comment type="similarity">
    <text evidence="2 4">Belongs to the RxLR effector family.</text>
</comment>
<dbReference type="Pfam" id="PF16810">
    <property type="entry name" value="RXLR"/>
    <property type="match status" value="1"/>
</dbReference>
<feature type="region of interest" description="Disordered" evidence="5">
    <location>
        <begin position="40"/>
        <end position="59"/>
    </location>
</feature>
<evidence type="ECO:0000313" key="8">
    <source>
        <dbReference type="Proteomes" id="UP000011713"/>
    </source>
</evidence>
<evidence type="ECO:0000256" key="2">
    <source>
        <dbReference type="ARBA" id="ARBA00010400"/>
    </source>
</evidence>
<organism evidence="7 8">
    <name type="scientific">Hyaloperonospora arabidopsidis (strain Emoy2)</name>
    <name type="common">Downy mildew agent</name>
    <name type="synonym">Peronospora arabidopsidis</name>
    <dbReference type="NCBI Taxonomy" id="559515"/>
    <lineage>
        <taxon>Eukaryota</taxon>
        <taxon>Sar</taxon>
        <taxon>Stramenopiles</taxon>
        <taxon>Oomycota</taxon>
        <taxon>Peronosporomycetes</taxon>
        <taxon>Peronosporales</taxon>
        <taxon>Peronosporaceae</taxon>
        <taxon>Hyaloperonospora</taxon>
    </lineage>
</organism>
<keyword evidence="4" id="KW-0732">Signal</keyword>
<comment type="function">
    <text evidence="4">Effector that suppresses plant defense responses during pathogen infection.</text>
</comment>
<comment type="domain">
    <text evidence="4">The RxLR-dEER motif acts to carry the protein into the host cell cytoplasm through binding to cell surface phosphatidylinositol-3-phosphate.</text>
</comment>
<dbReference type="EMBL" id="JH598094">
    <property type="status" value="NOT_ANNOTATED_CDS"/>
    <property type="molecule type" value="Genomic_DNA"/>
</dbReference>
<feature type="chain" id="PRO_5028515175" description="RxLR effector protein" evidence="4">
    <location>
        <begin position="20"/>
        <end position="291"/>
    </location>
</feature>
<dbReference type="InterPro" id="IPR031825">
    <property type="entry name" value="RXLR"/>
</dbReference>
<evidence type="ECO:0000313" key="7">
    <source>
        <dbReference type="EnsemblProtists" id="HpaP800664"/>
    </source>
</evidence>
<dbReference type="EnsemblProtists" id="HpaT800664">
    <property type="protein sequence ID" value="HpaP800664"/>
    <property type="gene ID" value="HpaG800664"/>
</dbReference>
<reference evidence="8" key="1">
    <citation type="journal article" date="2010" name="Science">
        <title>Signatures of adaptation to obligate biotrophy in the Hyaloperonospora arabidopsidis genome.</title>
        <authorList>
            <person name="Baxter L."/>
            <person name="Tripathy S."/>
            <person name="Ishaque N."/>
            <person name="Boot N."/>
            <person name="Cabral A."/>
            <person name="Kemen E."/>
            <person name="Thines M."/>
            <person name="Ah-Fong A."/>
            <person name="Anderson R."/>
            <person name="Badejoko W."/>
            <person name="Bittner-Eddy P."/>
            <person name="Boore J.L."/>
            <person name="Chibucos M.C."/>
            <person name="Coates M."/>
            <person name="Dehal P."/>
            <person name="Delehaunty K."/>
            <person name="Dong S."/>
            <person name="Downton P."/>
            <person name="Dumas B."/>
            <person name="Fabro G."/>
            <person name="Fronick C."/>
            <person name="Fuerstenberg S.I."/>
            <person name="Fulton L."/>
            <person name="Gaulin E."/>
            <person name="Govers F."/>
            <person name="Hughes L."/>
            <person name="Humphray S."/>
            <person name="Jiang R.H."/>
            <person name="Judelson H."/>
            <person name="Kamoun S."/>
            <person name="Kyung K."/>
            <person name="Meijer H."/>
            <person name="Minx P."/>
            <person name="Morris P."/>
            <person name="Nelson J."/>
            <person name="Phuntumart V."/>
            <person name="Qutob D."/>
            <person name="Rehmany A."/>
            <person name="Rougon-Cardoso A."/>
            <person name="Ryden P."/>
            <person name="Torto-Alalibo T."/>
            <person name="Studholme D."/>
            <person name="Wang Y."/>
            <person name="Win J."/>
            <person name="Wood J."/>
            <person name="Clifton S.W."/>
            <person name="Rogers J."/>
            <person name="Van den Ackerveken G."/>
            <person name="Jones J.D."/>
            <person name="McDowell J.M."/>
            <person name="Beynon J."/>
            <person name="Tyler B.M."/>
        </authorList>
    </citation>
    <scope>NUCLEOTIDE SEQUENCE [LARGE SCALE GENOMIC DNA]</scope>
    <source>
        <strain evidence="8">Emoy2</strain>
    </source>
</reference>
<keyword evidence="8" id="KW-1185">Reference proteome</keyword>
<evidence type="ECO:0000256" key="5">
    <source>
        <dbReference type="SAM" id="MobiDB-lite"/>
    </source>
</evidence>
<proteinExistence type="inferred from homology"/>
<dbReference type="Proteomes" id="UP000011713">
    <property type="component" value="Unassembled WGS sequence"/>
</dbReference>
<protein>
    <recommendedName>
        <fullName evidence="4">RxLR effector protein</fullName>
    </recommendedName>
</protein>
<dbReference type="eggNOG" id="ENOG502SNBG">
    <property type="taxonomic scope" value="Eukaryota"/>
</dbReference>
<dbReference type="InParanoid" id="M4B316"/>
<dbReference type="InterPro" id="IPR001763">
    <property type="entry name" value="Rhodanese-like_dom"/>
</dbReference>
<dbReference type="AlphaFoldDB" id="M4B316"/>
<comment type="subcellular location">
    <subcellularLocation>
        <location evidence="1 4">Secreted</location>
    </subcellularLocation>
</comment>
<evidence type="ECO:0000256" key="3">
    <source>
        <dbReference type="ARBA" id="ARBA00022525"/>
    </source>
</evidence>
<dbReference type="GO" id="GO:0005576">
    <property type="term" value="C:extracellular region"/>
    <property type="evidence" value="ECO:0007669"/>
    <property type="project" value="UniProtKB-SubCell"/>
</dbReference>
<dbReference type="HOGENOM" id="CLU_082895_0_0_1"/>
<feature type="domain" description="Rhodanese" evidence="6">
    <location>
        <begin position="117"/>
        <end position="138"/>
    </location>
</feature>
<accession>M4B316</accession>
<reference evidence="7" key="2">
    <citation type="submission" date="2015-06" db="UniProtKB">
        <authorList>
            <consortium name="EnsemblProtists"/>
        </authorList>
    </citation>
    <scope>IDENTIFICATION</scope>
    <source>
        <strain evidence="7">Emoy2</strain>
    </source>
</reference>
<evidence type="ECO:0000259" key="6">
    <source>
        <dbReference type="PROSITE" id="PS50206"/>
    </source>
</evidence>
<dbReference type="PROSITE" id="PS50206">
    <property type="entry name" value="RHODANESE_3"/>
    <property type="match status" value="1"/>
</dbReference>
<evidence type="ECO:0000256" key="1">
    <source>
        <dbReference type="ARBA" id="ARBA00004613"/>
    </source>
</evidence>
<dbReference type="STRING" id="559515.M4B316"/>